<feature type="region of interest" description="Disordered" evidence="1">
    <location>
        <begin position="368"/>
        <end position="402"/>
    </location>
</feature>
<evidence type="ECO:0000313" key="3">
    <source>
        <dbReference type="EMBL" id="KMZ88968.1"/>
    </source>
</evidence>
<accession>A0A0J9VP31</accession>
<evidence type="ECO:0000256" key="2">
    <source>
        <dbReference type="SAM" id="Phobius"/>
    </source>
</evidence>
<dbReference type="Pfam" id="PF05795">
    <property type="entry name" value="Plasmodium_Vir"/>
    <property type="match status" value="2"/>
</dbReference>
<protein>
    <submittedName>
        <fullName evidence="3">Variable surface protein Vir22-like protein</fullName>
    </submittedName>
</protein>
<keyword evidence="2" id="KW-1133">Transmembrane helix</keyword>
<sequence length="554" mass="64283">MGDLNGIDLKKIIKGSTSEKIYDEFNNTVSSEDYKKHCNAIFNSPKENTELKQLCYKYERNIKELANAQDKVLASDRCYHNMCWIFDEIRKFKRSNSYNFNNLDVLKKFHDVEERIIKDIHSTIDEKKKKYLCRSYFSYHDLEERKNVKYMHDYIKNYDQIKQNMISGKNNCGIYRKYVEFIKILYKKHKEECCKHWNTECHKYFSCDPFYDPNNLLSALESCGNGKSIGMRGMGGASVGKMSKNSSEDSEKEINMKIKNVRCVAYKYEDYGFLSCFDTPITHNVTIKGNEKLASKPINDTNIASRSRGLEFLTRSTLGIPRKVYKVEKEGDVKKKESDTFNIIKGMKNSRCKIIREDKTNGILELNCSENSSTPNSHVETGQGDLGQSTDTPLTPNEDKKKTDETLVWKRLKQSNEEACNTDLLGFCIDAQNANRNKAREEKIEYKSSSLENEIQYNSDTSHFTNSEMENSVLSSLYTKIGLVSALVLGSFLVFLMYYKYTPVGLWMGRKKVNKRANTYNHHEDYRRNISNHEANDINISMPKKRVRIAYNPV</sequence>
<name>A0A0J9VP31_PLAV1</name>
<keyword evidence="2" id="KW-0472">Membrane</keyword>
<dbReference type="OrthoDB" id="381445at2759"/>
<gene>
    <name evidence="3" type="ORF">PVBG_02942</name>
</gene>
<dbReference type="AlphaFoldDB" id="A0A0J9VP31"/>
<evidence type="ECO:0000313" key="4">
    <source>
        <dbReference type="Proteomes" id="UP000053327"/>
    </source>
</evidence>
<feature type="compositionally biased region" description="Polar residues" evidence="1">
    <location>
        <begin position="368"/>
        <end position="395"/>
    </location>
</feature>
<proteinExistence type="predicted"/>
<organism evidence="3 4">
    <name type="scientific">Plasmodium vivax (strain Brazil I)</name>
    <dbReference type="NCBI Taxonomy" id="1033975"/>
    <lineage>
        <taxon>Eukaryota</taxon>
        <taxon>Sar</taxon>
        <taxon>Alveolata</taxon>
        <taxon>Apicomplexa</taxon>
        <taxon>Aconoidasida</taxon>
        <taxon>Haemosporida</taxon>
        <taxon>Plasmodiidae</taxon>
        <taxon>Plasmodium</taxon>
        <taxon>Plasmodium (Plasmodium)</taxon>
    </lineage>
</organism>
<reference evidence="3 4" key="1">
    <citation type="submission" date="2011-08" db="EMBL/GenBank/DDBJ databases">
        <title>The Genome Sequence of Plasmodium vivax Brazil I.</title>
        <authorList>
            <consortium name="The Broad Institute Genome Sequencing Platform"/>
            <consortium name="The Broad Institute Genome Sequencing Center for Infectious Disease"/>
            <person name="Neafsey D."/>
            <person name="Carlton J."/>
            <person name="Barnwell J."/>
            <person name="Collins W."/>
            <person name="Escalante A."/>
            <person name="Mullikin J."/>
            <person name="Saul A."/>
            <person name="Guigo R."/>
            <person name="Camara F."/>
            <person name="Young S.K."/>
            <person name="Zeng Q."/>
            <person name="Gargeya S."/>
            <person name="Fitzgerald M."/>
            <person name="Haas B."/>
            <person name="Abouelleil A."/>
            <person name="Alvarado L."/>
            <person name="Arachchi H.M."/>
            <person name="Berlin A."/>
            <person name="Brown A."/>
            <person name="Chapman S.B."/>
            <person name="Chen Z."/>
            <person name="Dunbar C."/>
            <person name="Freedman E."/>
            <person name="Gearin G."/>
            <person name="Gellesch M."/>
            <person name="Goldberg J."/>
            <person name="Griggs A."/>
            <person name="Gujja S."/>
            <person name="Heiman D."/>
            <person name="Howarth C."/>
            <person name="Larson L."/>
            <person name="Lui A."/>
            <person name="MacDonald P.J.P."/>
            <person name="Montmayeur A."/>
            <person name="Murphy C."/>
            <person name="Neiman D."/>
            <person name="Pearson M."/>
            <person name="Priest M."/>
            <person name="Roberts A."/>
            <person name="Saif S."/>
            <person name="Shea T."/>
            <person name="Shenoy N."/>
            <person name="Sisk P."/>
            <person name="Stolte C."/>
            <person name="Sykes S."/>
            <person name="Wortman J."/>
            <person name="Nusbaum C."/>
            <person name="Birren B."/>
        </authorList>
    </citation>
    <scope>NUCLEOTIDE SEQUENCE [LARGE SCALE GENOMIC DNA]</scope>
    <source>
        <strain evidence="3 4">Brazil I</strain>
    </source>
</reference>
<dbReference type="Proteomes" id="UP000053327">
    <property type="component" value="Unassembled WGS sequence"/>
</dbReference>
<dbReference type="InterPro" id="IPR008780">
    <property type="entry name" value="Plasmodium_Vir"/>
</dbReference>
<dbReference type="EMBL" id="KQ234729">
    <property type="protein sequence ID" value="KMZ88968.1"/>
    <property type="molecule type" value="Genomic_DNA"/>
</dbReference>
<evidence type="ECO:0000256" key="1">
    <source>
        <dbReference type="SAM" id="MobiDB-lite"/>
    </source>
</evidence>
<feature type="transmembrane region" description="Helical" evidence="2">
    <location>
        <begin position="481"/>
        <end position="501"/>
    </location>
</feature>
<keyword evidence="2" id="KW-0812">Transmembrane</keyword>